<evidence type="ECO:0000313" key="2">
    <source>
        <dbReference type="Proteomes" id="UP001163603"/>
    </source>
</evidence>
<dbReference type="Proteomes" id="UP001163603">
    <property type="component" value="Chromosome 13"/>
</dbReference>
<reference evidence="2" key="1">
    <citation type="journal article" date="2023" name="G3 (Bethesda)">
        <title>Genome assembly and association tests identify interacting loci associated with vigor, precocity, and sex in interspecific pistachio rootstocks.</title>
        <authorList>
            <person name="Palmer W."/>
            <person name="Jacygrad E."/>
            <person name="Sagayaradj S."/>
            <person name="Cavanaugh K."/>
            <person name="Han R."/>
            <person name="Bertier L."/>
            <person name="Beede B."/>
            <person name="Kafkas S."/>
            <person name="Golino D."/>
            <person name="Preece J."/>
            <person name="Michelmore R."/>
        </authorList>
    </citation>
    <scope>NUCLEOTIDE SEQUENCE [LARGE SCALE GENOMIC DNA]</scope>
</reference>
<gene>
    <name evidence="1" type="ORF">Pint_20115</name>
</gene>
<sequence length="83" mass="8920">MSFVDPTPLTTFLMSITPLKGVNFMHFTGLSLSKREASSRLKDDVASPGGTTKPGVHEFEKGGIRGILMNVVVAAAKSRRELS</sequence>
<accession>A0ACC0XCG2</accession>
<proteinExistence type="predicted"/>
<protein>
    <submittedName>
        <fullName evidence="1">Uncharacterized protein</fullName>
    </submittedName>
</protein>
<name>A0ACC0XCG2_9ROSI</name>
<organism evidence="1 2">
    <name type="scientific">Pistacia integerrima</name>
    <dbReference type="NCBI Taxonomy" id="434235"/>
    <lineage>
        <taxon>Eukaryota</taxon>
        <taxon>Viridiplantae</taxon>
        <taxon>Streptophyta</taxon>
        <taxon>Embryophyta</taxon>
        <taxon>Tracheophyta</taxon>
        <taxon>Spermatophyta</taxon>
        <taxon>Magnoliopsida</taxon>
        <taxon>eudicotyledons</taxon>
        <taxon>Gunneridae</taxon>
        <taxon>Pentapetalae</taxon>
        <taxon>rosids</taxon>
        <taxon>malvids</taxon>
        <taxon>Sapindales</taxon>
        <taxon>Anacardiaceae</taxon>
        <taxon>Pistacia</taxon>
    </lineage>
</organism>
<evidence type="ECO:0000313" key="1">
    <source>
        <dbReference type="EMBL" id="KAJ0014164.1"/>
    </source>
</evidence>
<dbReference type="EMBL" id="CM047748">
    <property type="protein sequence ID" value="KAJ0014164.1"/>
    <property type="molecule type" value="Genomic_DNA"/>
</dbReference>
<keyword evidence="2" id="KW-1185">Reference proteome</keyword>
<comment type="caution">
    <text evidence="1">The sequence shown here is derived from an EMBL/GenBank/DDBJ whole genome shotgun (WGS) entry which is preliminary data.</text>
</comment>